<feature type="domain" description="POTRA" evidence="9">
    <location>
        <begin position="49"/>
        <end position="117"/>
    </location>
</feature>
<evidence type="ECO:0000313" key="11">
    <source>
        <dbReference type="Proteomes" id="UP001519342"/>
    </source>
</evidence>
<comment type="subcellular location">
    <subcellularLocation>
        <location evidence="1">Membrane</location>
    </subcellularLocation>
</comment>
<keyword evidence="4 8" id="KW-0812">Transmembrane</keyword>
<dbReference type="Gene3D" id="3.10.20.310">
    <property type="entry name" value="membrane protein fhac"/>
    <property type="match status" value="1"/>
</dbReference>
<keyword evidence="7" id="KW-0131">Cell cycle</keyword>
<protein>
    <submittedName>
        <fullName evidence="10">Cell division protein FtsQ</fullName>
    </submittedName>
</protein>
<evidence type="ECO:0000256" key="1">
    <source>
        <dbReference type="ARBA" id="ARBA00004370"/>
    </source>
</evidence>
<dbReference type="Pfam" id="PF08478">
    <property type="entry name" value="POTRA_1"/>
    <property type="match status" value="1"/>
</dbReference>
<evidence type="ECO:0000256" key="5">
    <source>
        <dbReference type="ARBA" id="ARBA00022989"/>
    </source>
</evidence>
<accession>A0ABS4G908</accession>
<dbReference type="Proteomes" id="UP001519342">
    <property type="component" value="Unassembled WGS sequence"/>
</dbReference>
<dbReference type="PANTHER" id="PTHR37820">
    <property type="entry name" value="CELL DIVISION PROTEIN DIVIB"/>
    <property type="match status" value="1"/>
</dbReference>
<evidence type="ECO:0000256" key="2">
    <source>
        <dbReference type="ARBA" id="ARBA00022475"/>
    </source>
</evidence>
<evidence type="ECO:0000256" key="3">
    <source>
        <dbReference type="ARBA" id="ARBA00022618"/>
    </source>
</evidence>
<dbReference type="InterPro" id="IPR013685">
    <property type="entry name" value="POTRA_FtsQ_type"/>
</dbReference>
<sequence>MAKRSKEQKKKRKKKRKIRKSFISTAAFFSAAVFIVFCIYHVAFKTDYLDIKGIDIVGNFSYETDYIIEKSGIELGEKIFKVDRSKVRENLEKEIYVKTARIVYELPDRIYIEINERQEQYQISFNNEYIIIDKDGVILNVYNEKSKLITIESFTDVIYNVGEPVEFKGIDDINTVFKTLEYSFSEFGSDTINELTVLSDNAVLLDTEYGAKIKINLEDDAKYQISFAMEIINKRLNNNLTVTLDLIDFTKGDSPVYIEDFQWEDI</sequence>
<keyword evidence="6 8" id="KW-0472">Membrane</keyword>
<comment type="caution">
    <text evidence="10">The sequence shown here is derived from an EMBL/GenBank/DDBJ whole genome shotgun (WGS) entry which is preliminary data.</text>
</comment>
<dbReference type="PANTHER" id="PTHR37820:SF1">
    <property type="entry name" value="CELL DIVISION PROTEIN FTSQ"/>
    <property type="match status" value="1"/>
</dbReference>
<organism evidence="10 11">
    <name type="scientific">Sedimentibacter acidaminivorans</name>
    <dbReference type="NCBI Taxonomy" id="913099"/>
    <lineage>
        <taxon>Bacteria</taxon>
        <taxon>Bacillati</taxon>
        <taxon>Bacillota</taxon>
        <taxon>Tissierellia</taxon>
        <taxon>Sedimentibacter</taxon>
    </lineage>
</organism>
<dbReference type="RefSeq" id="WP_209509963.1">
    <property type="nucleotide sequence ID" value="NZ_JAGGKS010000001.1"/>
</dbReference>
<dbReference type="InterPro" id="IPR050487">
    <property type="entry name" value="FtsQ_DivIB"/>
</dbReference>
<dbReference type="InterPro" id="IPR034746">
    <property type="entry name" value="POTRA"/>
</dbReference>
<evidence type="ECO:0000256" key="6">
    <source>
        <dbReference type="ARBA" id="ARBA00023136"/>
    </source>
</evidence>
<evidence type="ECO:0000256" key="7">
    <source>
        <dbReference type="ARBA" id="ARBA00023306"/>
    </source>
</evidence>
<name>A0ABS4G908_9FIRM</name>
<keyword evidence="2" id="KW-1003">Cell membrane</keyword>
<feature type="transmembrane region" description="Helical" evidence="8">
    <location>
        <begin position="21"/>
        <end position="43"/>
    </location>
</feature>
<evidence type="ECO:0000313" key="10">
    <source>
        <dbReference type="EMBL" id="MBP1924176.1"/>
    </source>
</evidence>
<evidence type="ECO:0000256" key="4">
    <source>
        <dbReference type="ARBA" id="ARBA00022692"/>
    </source>
</evidence>
<gene>
    <name evidence="10" type="ORF">J2Z76_000029</name>
</gene>
<dbReference type="EMBL" id="JAGGKS010000001">
    <property type="protein sequence ID" value="MBP1924176.1"/>
    <property type="molecule type" value="Genomic_DNA"/>
</dbReference>
<keyword evidence="3 10" id="KW-0132">Cell division</keyword>
<dbReference type="PROSITE" id="PS51779">
    <property type="entry name" value="POTRA"/>
    <property type="match status" value="1"/>
</dbReference>
<dbReference type="GO" id="GO:0051301">
    <property type="term" value="P:cell division"/>
    <property type="evidence" value="ECO:0007669"/>
    <property type="project" value="UniProtKB-KW"/>
</dbReference>
<keyword evidence="5 8" id="KW-1133">Transmembrane helix</keyword>
<evidence type="ECO:0000259" key="9">
    <source>
        <dbReference type="PROSITE" id="PS51779"/>
    </source>
</evidence>
<reference evidence="10 11" key="1">
    <citation type="submission" date="2021-03" db="EMBL/GenBank/DDBJ databases">
        <title>Genomic Encyclopedia of Type Strains, Phase IV (KMG-IV): sequencing the most valuable type-strain genomes for metagenomic binning, comparative biology and taxonomic classification.</title>
        <authorList>
            <person name="Goeker M."/>
        </authorList>
    </citation>
    <scope>NUCLEOTIDE SEQUENCE [LARGE SCALE GENOMIC DNA]</scope>
    <source>
        <strain evidence="10 11">DSM 24004</strain>
    </source>
</reference>
<proteinExistence type="predicted"/>
<evidence type="ECO:0000256" key="8">
    <source>
        <dbReference type="SAM" id="Phobius"/>
    </source>
</evidence>
<keyword evidence="11" id="KW-1185">Reference proteome</keyword>